<sequence>MDFDFATYLSQLDATYIYRVEKLAGGVVNVTVRASKSRIATAATITASPSPTMWESRNDNDGLDCDDDCDCGRGRFPGEKSLILKHAPPFIAGIGESAPMSQSRQEVEAASLALFSPDPLTEGDRSSSLSSPSTRGVLHHVSTESGVMVPRLLYHDPANHVLILSDLGPLPDLSKVFIELGGSTPDSAGGASWQTPTPSSPRLGFPLEAHEISTYRRIGEKLGMFFARLHDTSSIRSILGAARHEQGEVLLRDRSGQQSPQADVFPSVPEMKTVIHEHVIKPIRSHLLKFPSLLDEAEAEILFAAVEADFLRPTPPEEQCVVLGDCWTGTVLVDLRPAAGGDTDVGVGVIDWEFSKLRGRGVNGDVSQFLAHLELLRVAAHARPNGQASGHLSAINAIIEGFVRKYKLGQTKSSDGDSGLLRSACLSHGAEIINGAFWKTWTCHDPECPSCTKTSQPPSSSASSSSSSSSSAAAAGQSGTMQCSIITKLVSRGISFLRCAVATEPPRLGTATLRQNIAANNLEAEYDNTKTKGLYDLFD</sequence>
<comment type="similarity">
    <text evidence="1">Belongs to the methylthioribose kinase family.</text>
</comment>
<evidence type="ECO:0000256" key="2">
    <source>
        <dbReference type="ARBA" id="ARBA00022679"/>
    </source>
</evidence>
<dbReference type="HOGENOM" id="CLU_040823_0_0_1"/>
<accession>W9WG84</accession>
<proteinExistence type="inferred from homology"/>
<evidence type="ECO:0000256" key="4">
    <source>
        <dbReference type="ARBA" id="ARBA00022777"/>
    </source>
</evidence>
<gene>
    <name evidence="7" type="ORF">A1O5_10113</name>
</gene>
<dbReference type="PANTHER" id="PTHR34273">
    <property type="entry name" value="METHYLTHIORIBOSE KINASE"/>
    <property type="match status" value="1"/>
</dbReference>
<evidence type="ECO:0000256" key="6">
    <source>
        <dbReference type="SAM" id="MobiDB-lite"/>
    </source>
</evidence>
<feature type="compositionally biased region" description="Low complexity" evidence="6">
    <location>
        <begin position="455"/>
        <end position="473"/>
    </location>
</feature>
<dbReference type="GO" id="GO:0005524">
    <property type="term" value="F:ATP binding"/>
    <property type="evidence" value="ECO:0007669"/>
    <property type="project" value="UniProtKB-KW"/>
</dbReference>
<name>W9WG84_9EURO</name>
<dbReference type="GeneID" id="19194808"/>
<dbReference type="Gene3D" id="3.30.200.20">
    <property type="entry name" value="Phosphorylase Kinase, domain 1"/>
    <property type="match status" value="1"/>
</dbReference>
<dbReference type="EMBL" id="AMGX01000018">
    <property type="protein sequence ID" value="EXJ66918.1"/>
    <property type="molecule type" value="Genomic_DNA"/>
</dbReference>
<evidence type="ECO:0000313" key="7">
    <source>
        <dbReference type="EMBL" id="EXJ66918.1"/>
    </source>
</evidence>
<dbReference type="GO" id="GO:0016301">
    <property type="term" value="F:kinase activity"/>
    <property type="evidence" value="ECO:0007669"/>
    <property type="project" value="UniProtKB-KW"/>
</dbReference>
<protein>
    <submittedName>
        <fullName evidence="7">Uncharacterized protein</fullName>
    </submittedName>
</protein>
<evidence type="ECO:0000256" key="5">
    <source>
        <dbReference type="ARBA" id="ARBA00022840"/>
    </source>
</evidence>
<evidence type="ECO:0000256" key="3">
    <source>
        <dbReference type="ARBA" id="ARBA00022741"/>
    </source>
</evidence>
<dbReference type="eggNOG" id="ENOG502SVSU">
    <property type="taxonomic scope" value="Eukaryota"/>
</dbReference>
<dbReference type="OrthoDB" id="25129at2759"/>
<keyword evidence="8" id="KW-1185">Reference proteome</keyword>
<feature type="region of interest" description="Disordered" evidence="6">
    <location>
        <begin position="449"/>
        <end position="473"/>
    </location>
</feature>
<comment type="caution">
    <text evidence="7">The sequence shown here is derived from an EMBL/GenBank/DDBJ whole genome shotgun (WGS) entry which is preliminary data.</text>
</comment>
<dbReference type="InterPro" id="IPR011009">
    <property type="entry name" value="Kinase-like_dom_sf"/>
</dbReference>
<dbReference type="SUPFAM" id="SSF56112">
    <property type="entry name" value="Protein kinase-like (PK-like)"/>
    <property type="match status" value="1"/>
</dbReference>
<reference evidence="7 8" key="1">
    <citation type="submission" date="2013-03" db="EMBL/GenBank/DDBJ databases">
        <title>The Genome Sequence of Cladophialophora psammophila CBS 110553.</title>
        <authorList>
            <consortium name="The Broad Institute Genomics Platform"/>
            <person name="Cuomo C."/>
            <person name="de Hoog S."/>
            <person name="Gorbushina A."/>
            <person name="Walker B."/>
            <person name="Young S.K."/>
            <person name="Zeng Q."/>
            <person name="Gargeya S."/>
            <person name="Fitzgerald M."/>
            <person name="Haas B."/>
            <person name="Abouelleil A."/>
            <person name="Allen A.W."/>
            <person name="Alvarado L."/>
            <person name="Arachchi H.M."/>
            <person name="Berlin A.M."/>
            <person name="Chapman S.B."/>
            <person name="Gainer-Dewar J."/>
            <person name="Goldberg J."/>
            <person name="Griggs A."/>
            <person name="Gujja S."/>
            <person name="Hansen M."/>
            <person name="Howarth C."/>
            <person name="Imamovic A."/>
            <person name="Ireland A."/>
            <person name="Larimer J."/>
            <person name="McCowan C."/>
            <person name="Murphy C."/>
            <person name="Pearson M."/>
            <person name="Poon T.W."/>
            <person name="Priest M."/>
            <person name="Roberts A."/>
            <person name="Saif S."/>
            <person name="Shea T."/>
            <person name="Sisk P."/>
            <person name="Sykes S."/>
            <person name="Wortman J."/>
            <person name="Nusbaum C."/>
            <person name="Birren B."/>
        </authorList>
    </citation>
    <scope>NUCLEOTIDE SEQUENCE [LARGE SCALE GENOMIC DNA]</scope>
    <source>
        <strain evidence="7 8">CBS 110553</strain>
    </source>
</reference>
<keyword evidence="3" id="KW-0547">Nucleotide-binding</keyword>
<organism evidence="7 8">
    <name type="scientific">Cladophialophora psammophila CBS 110553</name>
    <dbReference type="NCBI Taxonomy" id="1182543"/>
    <lineage>
        <taxon>Eukaryota</taxon>
        <taxon>Fungi</taxon>
        <taxon>Dikarya</taxon>
        <taxon>Ascomycota</taxon>
        <taxon>Pezizomycotina</taxon>
        <taxon>Eurotiomycetes</taxon>
        <taxon>Chaetothyriomycetidae</taxon>
        <taxon>Chaetothyriales</taxon>
        <taxon>Herpotrichiellaceae</taxon>
        <taxon>Cladophialophora</taxon>
    </lineage>
</organism>
<evidence type="ECO:0000256" key="1">
    <source>
        <dbReference type="ARBA" id="ARBA00010165"/>
    </source>
</evidence>
<dbReference type="AlphaFoldDB" id="W9WG84"/>
<keyword evidence="2" id="KW-0808">Transferase</keyword>
<dbReference type="Proteomes" id="UP000019471">
    <property type="component" value="Unassembled WGS sequence"/>
</dbReference>
<dbReference type="PANTHER" id="PTHR34273:SF2">
    <property type="entry name" value="METHYLTHIORIBOSE KINASE"/>
    <property type="match status" value="1"/>
</dbReference>
<evidence type="ECO:0000313" key="8">
    <source>
        <dbReference type="Proteomes" id="UP000019471"/>
    </source>
</evidence>
<dbReference type="RefSeq" id="XP_007748881.1">
    <property type="nucleotide sequence ID" value="XM_007750691.1"/>
</dbReference>
<keyword evidence="5" id="KW-0067">ATP-binding</keyword>
<feature type="region of interest" description="Disordered" evidence="6">
    <location>
        <begin position="116"/>
        <end position="136"/>
    </location>
</feature>
<keyword evidence="4" id="KW-0418">Kinase</keyword>